<evidence type="ECO:0000256" key="9">
    <source>
        <dbReference type="ARBA" id="ARBA00023306"/>
    </source>
</evidence>
<dbReference type="GO" id="GO:0022857">
    <property type="term" value="F:transmembrane transporter activity"/>
    <property type="evidence" value="ECO:0007669"/>
    <property type="project" value="InterPro"/>
</dbReference>
<reference evidence="11 12" key="1">
    <citation type="journal article" date="2018" name="Genet. Mol. Biol.">
        <title>The genome sequence of Dyella jiangningensis FCAV SCS01 from a lignocellulose-decomposing microbial consortium metagenome reveals potential for biotechnological applications.</title>
        <authorList>
            <person name="Desiderato J.G."/>
            <person name="Alvarenga D.O."/>
            <person name="Constancio M.T.L."/>
            <person name="Alves L.M.C."/>
            <person name="Varani A.M."/>
        </authorList>
    </citation>
    <scope>NUCLEOTIDE SEQUENCE [LARGE SCALE GENOMIC DNA]</scope>
    <source>
        <strain evidence="11 12">FCAV SCS01</strain>
    </source>
</reference>
<evidence type="ECO:0000256" key="5">
    <source>
        <dbReference type="ARBA" id="ARBA00022618"/>
    </source>
</evidence>
<organism evidence="11 12">
    <name type="scientific">Dyella jiangningensis</name>
    <dbReference type="NCBI Taxonomy" id="1379159"/>
    <lineage>
        <taxon>Bacteria</taxon>
        <taxon>Pseudomonadati</taxon>
        <taxon>Pseudomonadota</taxon>
        <taxon>Gammaproteobacteria</taxon>
        <taxon>Lysobacterales</taxon>
        <taxon>Rhodanobacteraceae</taxon>
        <taxon>Dyella</taxon>
    </lineage>
</organism>
<dbReference type="OrthoDB" id="9798629at2"/>
<evidence type="ECO:0000256" key="3">
    <source>
        <dbReference type="ARBA" id="ARBA00022475"/>
    </source>
</evidence>
<feature type="transmembrane region" description="Helical" evidence="10">
    <location>
        <begin position="21"/>
        <end position="39"/>
    </location>
</feature>
<dbReference type="GO" id="GO:0005886">
    <property type="term" value="C:plasma membrane"/>
    <property type="evidence" value="ECO:0007669"/>
    <property type="project" value="UniProtKB-SubCell"/>
</dbReference>
<gene>
    <name evidence="10" type="primary">tolR</name>
    <name evidence="11" type="ORF">CA260_16435</name>
</gene>
<keyword evidence="6 10" id="KW-0812">Transmembrane</keyword>
<evidence type="ECO:0000256" key="1">
    <source>
        <dbReference type="ARBA" id="ARBA00004162"/>
    </source>
</evidence>
<sequence>MRSSARHKRFKLKSEINVVPYIDVMLVLLIIFMVTTPMLNSNVDVNLPQANAKSLQDKKEPVIVSVDHNGQLYLTLGTEKKQPIDAQTMQAKVGAFVKANPEVSVLVAGDRDGKYDGVYQVLAQLQQAGVAKVGLMSAPESGSKK</sequence>
<keyword evidence="8 10" id="KW-0472">Membrane</keyword>
<evidence type="ECO:0000256" key="4">
    <source>
        <dbReference type="ARBA" id="ARBA00022519"/>
    </source>
</evidence>
<keyword evidence="9 10" id="KW-0131">Cell cycle</keyword>
<dbReference type="EMBL" id="NFZS01000004">
    <property type="protein sequence ID" value="RAO75640.1"/>
    <property type="molecule type" value="Genomic_DNA"/>
</dbReference>
<evidence type="ECO:0000256" key="7">
    <source>
        <dbReference type="ARBA" id="ARBA00022989"/>
    </source>
</evidence>
<dbReference type="Proteomes" id="UP000248926">
    <property type="component" value="Unassembled WGS sequence"/>
</dbReference>
<comment type="caution">
    <text evidence="11">The sequence shown here is derived from an EMBL/GenBank/DDBJ whole genome shotgun (WGS) entry which is preliminary data.</text>
</comment>
<dbReference type="RefSeq" id="WP_111984108.1">
    <property type="nucleotide sequence ID" value="NZ_NFZS01000004.1"/>
</dbReference>
<dbReference type="InterPro" id="IPR014168">
    <property type="entry name" value="Tol-Pal_TolR"/>
</dbReference>
<evidence type="ECO:0000256" key="8">
    <source>
        <dbReference type="ARBA" id="ARBA00023136"/>
    </source>
</evidence>
<proteinExistence type="inferred from homology"/>
<dbReference type="GO" id="GO:0015031">
    <property type="term" value="P:protein transport"/>
    <property type="evidence" value="ECO:0007669"/>
    <property type="project" value="InterPro"/>
</dbReference>
<keyword evidence="3 10" id="KW-1003">Cell membrane</keyword>
<evidence type="ECO:0000256" key="10">
    <source>
        <dbReference type="HAMAP-Rule" id="MF_02203"/>
    </source>
</evidence>
<evidence type="ECO:0000256" key="2">
    <source>
        <dbReference type="ARBA" id="ARBA00005811"/>
    </source>
</evidence>
<keyword evidence="4 10" id="KW-0997">Cell inner membrane</keyword>
<dbReference type="Gene3D" id="3.30.420.270">
    <property type="match status" value="1"/>
</dbReference>
<dbReference type="HAMAP" id="MF_02203">
    <property type="entry name" value="TolR"/>
    <property type="match status" value="1"/>
</dbReference>
<dbReference type="InterPro" id="IPR003400">
    <property type="entry name" value="ExbD"/>
</dbReference>
<protein>
    <recommendedName>
        <fullName evidence="10">Tol-Pal system protein TolR</fullName>
    </recommendedName>
</protein>
<comment type="subcellular location">
    <subcellularLocation>
        <location evidence="10">Cell inner membrane</location>
        <topology evidence="10">Single-pass membrane protein</topology>
    </subcellularLocation>
    <subcellularLocation>
        <location evidence="1">Cell membrane</location>
        <topology evidence="1">Single-pass membrane protein</topology>
    </subcellularLocation>
</comment>
<name>A0A328P083_9GAMM</name>
<keyword evidence="7 10" id="KW-1133">Transmembrane helix</keyword>
<comment type="subunit">
    <text evidence="10">The Tol-Pal system is composed of five core proteins: the inner membrane proteins TolA, TolQ and TolR, the periplasmic protein TolB and the outer membrane protein Pal. They form a network linking the inner and outer membranes and the peptidoglycan layer.</text>
</comment>
<dbReference type="PANTHER" id="PTHR30558">
    <property type="entry name" value="EXBD MEMBRANE COMPONENT OF PMF-DRIVEN MACROMOLECULE IMPORT SYSTEM"/>
    <property type="match status" value="1"/>
</dbReference>
<keyword evidence="5 10" id="KW-0132">Cell division</keyword>
<dbReference type="Pfam" id="PF02472">
    <property type="entry name" value="ExbD"/>
    <property type="match status" value="1"/>
</dbReference>
<evidence type="ECO:0000313" key="11">
    <source>
        <dbReference type="EMBL" id="RAO75640.1"/>
    </source>
</evidence>
<keyword evidence="12" id="KW-1185">Reference proteome</keyword>
<comment type="function">
    <text evidence="10">Part of the Tol-Pal system, which plays a role in outer membrane invagination during cell division and is important for maintaining outer membrane integrity.</text>
</comment>
<dbReference type="AlphaFoldDB" id="A0A328P083"/>
<dbReference type="GO" id="GO:0051301">
    <property type="term" value="P:cell division"/>
    <property type="evidence" value="ECO:0007669"/>
    <property type="project" value="UniProtKB-UniRule"/>
</dbReference>
<evidence type="ECO:0000313" key="12">
    <source>
        <dbReference type="Proteomes" id="UP000248926"/>
    </source>
</evidence>
<evidence type="ECO:0000256" key="6">
    <source>
        <dbReference type="ARBA" id="ARBA00022692"/>
    </source>
</evidence>
<dbReference type="PANTHER" id="PTHR30558:SF7">
    <property type="entry name" value="TOL-PAL SYSTEM PROTEIN TOLR"/>
    <property type="match status" value="1"/>
</dbReference>
<accession>A0A328P083</accession>
<dbReference type="NCBIfam" id="TIGR02801">
    <property type="entry name" value="tolR"/>
    <property type="match status" value="1"/>
</dbReference>
<comment type="similarity">
    <text evidence="2 10">Belongs to the ExbD/TolR family.</text>
</comment>